<protein>
    <submittedName>
        <fullName evidence="1">Uncharacterized protein</fullName>
    </submittedName>
</protein>
<gene>
    <name evidence="1" type="ORF">MJ3_09713</name>
</gene>
<dbReference type="EMBL" id="AMPQ01000013">
    <property type="protein sequence ID" value="EKE31237.1"/>
    <property type="molecule type" value="Genomic_DNA"/>
</dbReference>
<dbReference type="AlphaFoldDB" id="K2GA75"/>
<name>K2GA75_9BACI</name>
<evidence type="ECO:0000313" key="2">
    <source>
        <dbReference type="Proteomes" id="UP000011746"/>
    </source>
</evidence>
<keyword evidence="2" id="KW-1185">Reference proteome</keyword>
<organism evidence="1 2">
    <name type="scientific">Salimicrobium jeotgali</name>
    <dbReference type="NCBI Taxonomy" id="1230341"/>
    <lineage>
        <taxon>Bacteria</taxon>
        <taxon>Bacillati</taxon>
        <taxon>Bacillota</taxon>
        <taxon>Bacilli</taxon>
        <taxon>Bacillales</taxon>
        <taxon>Bacillaceae</taxon>
        <taxon>Salimicrobium</taxon>
    </lineage>
</organism>
<evidence type="ECO:0000313" key="1">
    <source>
        <dbReference type="EMBL" id="EKE31237.1"/>
    </source>
</evidence>
<proteinExistence type="predicted"/>
<accession>K2GA75</accession>
<dbReference type="Proteomes" id="UP000011746">
    <property type="component" value="Unassembled WGS sequence"/>
</dbReference>
<reference evidence="1 2" key="1">
    <citation type="journal article" date="2012" name="J. Bacteriol.">
        <title>Draft Genome Sequence of Salimicrobium sp. Strain MJ3, Isolated from Myulchi-Jeot, Korean Fermented Seafood.</title>
        <authorList>
            <person name="Lee S.H."/>
            <person name="Jung J.Y."/>
            <person name="Jeon C.O."/>
        </authorList>
    </citation>
    <scope>NUCLEOTIDE SEQUENCE [LARGE SCALE GENOMIC DNA]</scope>
    <source>
        <strain evidence="1 2">MJ3</strain>
    </source>
</reference>
<sequence length="123" mass="13403">MLDFLKNKESKKEPYKTRGSQLDKDGYLFNTQFVVMPAVVLRLTFRAILPISMRGPTDINNPARPTGKFTVDNTIMAASVAPPSTPITPKELIATTATTVTKREREGGTMFIVGAIMTANIAG</sequence>
<comment type="caution">
    <text evidence="1">The sequence shown here is derived from an EMBL/GenBank/DDBJ whole genome shotgun (WGS) entry which is preliminary data.</text>
</comment>